<gene>
    <name evidence="1" type="ORF">O6H91_21G013800</name>
</gene>
<reference evidence="2" key="1">
    <citation type="journal article" date="2024" name="Proc. Natl. Acad. Sci. U.S.A.">
        <title>Extraordinary preservation of gene collinearity over three hundred million years revealed in homosporous lycophytes.</title>
        <authorList>
            <person name="Li C."/>
            <person name="Wickell D."/>
            <person name="Kuo L.Y."/>
            <person name="Chen X."/>
            <person name="Nie B."/>
            <person name="Liao X."/>
            <person name="Peng D."/>
            <person name="Ji J."/>
            <person name="Jenkins J."/>
            <person name="Williams M."/>
            <person name="Shu S."/>
            <person name="Plott C."/>
            <person name="Barry K."/>
            <person name="Rajasekar S."/>
            <person name="Grimwood J."/>
            <person name="Han X."/>
            <person name="Sun S."/>
            <person name="Hou Z."/>
            <person name="He W."/>
            <person name="Dai G."/>
            <person name="Sun C."/>
            <person name="Schmutz J."/>
            <person name="Leebens-Mack J.H."/>
            <person name="Li F.W."/>
            <person name="Wang L."/>
        </authorList>
    </citation>
    <scope>NUCLEOTIDE SEQUENCE [LARGE SCALE GENOMIC DNA]</scope>
    <source>
        <strain evidence="2">cv. PW_Plant_1</strain>
    </source>
</reference>
<name>A0ACC2AI25_DIPCM</name>
<comment type="caution">
    <text evidence="1">The sequence shown here is derived from an EMBL/GenBank/DDBJ whole genome shotgun (WGS) entry which is preliminary data.</text>
</comment>
<protein>
    <submittedName>
        <fullName evidence="1">Uncharacterized protein</fullName>
    </submittedName>
</protein>
<organism evidence="1 2">
    <name type="scientific">Diphasiastrum complanatum</name>
    <name type="common">Issler's clubmoss</name>
    <name type="synonym">Lycopodium complanatum</name>
    <dbReference type="NCBI Taxonomy" id="34168"/>
    <lineage>
        <taxon>Eukaryota</taxon>
        <taxon>Viridiplantae</taxon>
        <taxon>Streptophyta</taxon>
        <taxon>Embryophyta</taxon>
        <taxon>Tracheophyta</taxon>
        <taxon>Lycopodiopsida</taxon>
        <taxon>Lycopodiales</taxon>
        <taxon>Lycopodiaceae</taxon>
        <taxon>Lycopodioideae</taxon>
        <taxon>Diphasiastrum</taxon>
    </lineage>
</organism>
<evidence type="ECO:0000313" key="1">
    <source>
        <dbReference type="EMBL" id="KAJ7517192.1"/>
    </source>
</evidence>
<evidence type="ECO:0000313" key="2">
    <source>
        <dbReference type="Proteomes" id="UP001162992"/>
    </source>
</evidence>
<dbReference type="Proteomes" id="UP001162992">
    <property type="component" value="Chromosome 21"/>
</dbReference>
<proteinExistence type="predicted"/>
<accession>A0ACC2AI25</accession>
<dbReference type="EMBL" id="CM055112">
    <property type="protein sequence ID" value="KAJ7517192.1"/>
    <property type="molecule type" value="Genomic_DNA"/>
</dbReference>
<keyword evidence="2" id="KW-1185">Reference proteome</keyword>
<sequence length="493" mass="52608">MGDLPAAPADSQNQDEYDFDLFTIGAGSGGVRASRTSAALGAKVAICELPFHPISSETIGGVGGTCVIRGCVPKKILVFGSGFGPEFEDSKNFGWDISGEVSFDWKRLIENKTKEIERLNGVYKRMLAGSGVTLIEGQGKLLDPHTVEVREPNGDVKTYRAKTILIATGSRAVFLNIPGKELAITSDEGLSLAEFPKRSVIVGGGYIAVEFAGIYRGMGGQVDLFYRKGTPLRGFDDEMRAFVAQNLESRGITLHPSKNITKIEKGADGLHAFTDKGEEIVTDVVMFAVGRKPNTKRLNLGAVGVEVDNLGAIKVNEYSQTNVPSIWALGDVTNRINLTPVAILEGTSFSKTVFGNQPTKPDYTNVPSAVFCQPPLSVVGLTEQQAVDQAENDIVIFTSTFTPMKNTISGRQEKTVTKLIVDSKSDKVLGAAMCGPDAPEIMQGIAVALKCGATKAQFDSTVGIHPTAAEEFVTMRTSTRTVGAGKDSKTSSL</sequence>